<keyword evidence="7 14" id="KW-0547">Nucleotide-binding</keyword>
<dbReference type="Gene3D" id="3.40.50.620">
    <property type="entry name" value="HUPs"/>
    <property type="match status" value="1"/>
</dbReference>
<dbReference type="InterPro" id="IPR002606">
    <property type="entry name" value="Riboflavin_kinase_bac"/>
</dbReference>
<feature type="domain" description="Riboflavin kinase" evidence="15">
    <location>
        <begin position="169"/>
        <end position="294"/>
    </location>
</feature>
<dbReference type="SMART" id="SM00904">
    <property type="entry name" value="Flavokinase"/>
    <property type="match status" value="1"/>
</dbReference>
<keyword evidence="5 14" id="KW-0808">Transferase</keyword>
<name>A0A9D1LMX4_9FIRM</name>
<evidence type="ECO:0000313" key="17">
    <source>
        <dbReference type="Proteomes" id="UP000824070"/>
    </source>
</evidence>
<dbReference type="InterPro" id="IPR014729">
    <property type="entry name" value="Rossmann-like_a/b/a_fold"/>
</dbReference>
<sequence length="294" mass="32874">MKVIKLDGIAAVPADCSVALGNFDGFHKGHARLLLEAKLHGQYSGALLISPSYDELFCQSKVLMGLDDKMRFLSSFGIDFAFLIESDEAFFGLDKQEFMSRYLDALHPDSLIVGEDYTFARKGEGTPSDLRSRYKVYVVRTLLEGDRKVSSTWIRECLREGEAKKAWSLLGHPYEVVGKSVHGRHLGTGIGFPTCNLRLTYDYLLPKQGVYAGIAYLLGKPYKAMINVGSNPTVGGGDDHVEIHLLDYDGGDAYGYTVYCDFLHFVRGERKFASLEDLKSQLQKDKLTIYKLLQ</sequence>
<evidence type="ECO:0000313" key="16">
    <source>
        <dbReference type="EMBL" id="HIU44788.1"/>
    </source>
</evidence>
<evidence type="ECO:0000256" key="14">
    <source>
        <dbReference type="PIRNR" id="PIRNR004491"/>
    </source>
</evidence>
<dbReference type="InterPro" id="IPR015864">
    <property type="entry name" value="FAD_synthase"/>
</dbReference>
<evidence type="ECO:0000256" key="2">
    <source>
        <dbReference type="ARBA" id="ARBA00005201"/>
    </source>
</evidence>
<dbReference type="EMBL" id="DVMV01000005">
    <property type="protein sequence ID" value="HIU44788.1"/>
    <property type="molecule type" value="Genomic_DNA"/>
</dbReference>
<comment type="caution">
    <text evidence="16">The sequence shown here is derived from an EMBL/GenBank/DDBJ whole genome shotgun (WGS) entry which is preliminary data.</text>
</comment>
<dbReference type="Gene3D" id="2.40.30.30">
    <property type="entry name" value="Riboflavin kinase-like"/>
    <property type="match status" value="1"/>
</dbReference>
<keyword evidence="11" id="KW-0511">Multifunctional enzyme</keyword>
<comment type="catalytic activity">
    <reaction evidence="12 14">
        <text>riboflavin + ATP = FMN + ADP + H(+)</text>
        <dbReference type="Rhea" id="RHEA:14357"/>
        <dbReference type="ChEBI" id="CHEBI:15378"/>
        <dbReference type="ChEBI" id="CHEBI:30616"/>
        <dbReference type="ChEBI" id="CHEBI:57986"/>
        <dbReference type="ChEBI" id="CHEBI:58210"/>
        <dbReference type="ChEBI" id="CHEBI:456216"/>
        <dbReference type="EC" id="2.7.1.26"/>
    </reaction>
</comment>
<reference evidence="16" key="2">
    <citation type="journal article" date="2021" name="PeerJ">
        <title>Extensive microbial diversity within the chicken gut microbiome revealed by metagenomics and culture.</title>
        <authorList>
            <person name="Gilroy R."/>
            <person name="Ravi A."/>
            <person name="Getino M."/>
            <person name="Pursley I."/>
            <person name="Horton D.L."/>
            <person name="Alikhan N.F."/>
            <person name="Baker D."/>
            <person name="Gharbi K."/>
            <person name="Hall N."/>
            <person name="Watson M."/>
            <person name="Adriaenssens E.M."/>
            <person name="Foster-Nyarko E."/>
            <person name="Jarju S."/>
            <person name="Secka A."/>
            <person name="Antonio M."/>
            <person name="Oren A."/>
            <person name="Chaudhuri R.R."/>
            <person name="La Ragione R."/>
            <person name="Hildebrand F."/>
            <person name="Pallen M.J."/>
        </authorList>
    </citation>
    <scope>NUCLEOTIDE SEQUENCE</scope>
    <source>
        <strain evidence="16">ChiGjej1B1-22543</strain>
    </source>
</reference>
<comment type="similarity">
    <text evidence="14">Belongs to the ribF family.</text>
</comment>
<keyword evidence="10 14" id="KW-0067">ATP-binding</keyword>
<comment type="pathway">
    <text evidence="1 14">Cofactor biosynthesis; FAD biosynthesis; FAD from FMN: step 1/1.</text>
</comment>
<evidence type="ECO:0000256" key="10">
    <source>
        <dbReference type="ARBA" id="ARBA00022840"/>
    </source>
</evidence>
<evidence type="ECO:0000256" key="6">
    <source>
        <dbReference type="ARBA" id="ARBA00022695"/>
    </source>
</evidence>
<reference evidence="16" key="1">
    <citation type="submission" date="2020-10" db="EMBL/GenBank/DDBJ databases">
        <authorList>
            <person name="Gilroy R."/>
        </authorList>
    </citation>
    <scope>NUCLEOTIDE SEQUENCE</scope>
    <source>
        <strain evidence="16">ChiGjej1B1-22543</strain>
    </source>
</reference>
<dbReference type="EC" id="2.7.7.2" evidence="14"/>
<evidence type="ECO:0000256" key="1">
    <source>
        <dbReference type="ARBA" id="ARBA00004726"/>
    </source>
</evidence>
<dbReference type="GO" id="GO:0003919">
    <property type="term" value="F:FMN adenylyltransferase activity"/>
    <property type="evidence" value="ECO:0007669"/>
    <property type="project" value="UniProtKB-UniRule"/>
</dbReference>
<comment type="catalytic activity">
    <reaction evidence="13 14">
        <text>FMN + ATP + H(+) = FAD + diphosphate</text>
        <dbReference type="Rhea" id="RHEA:17237"/>
        <dbReference type="ChEBI" id="CHEBI:15378"/>
        <dbReference type="ChEBI" id="CHEBI:30616"/>
        <dbReference type="ChEBI" id="CHEBI:33019"/>
        <dbReference type="ChEBI" id="CHEBI:57692"/>
        <dbReference type="ChEBI" id="CHEBI:58210"/>
        <dbReference type="EC" id="2.7.7.2"/>
    </reaction>
</comment>
<dbReference type="SUPFAM" id="SSF82114">
    <property type="entry name" value="Riboflavin kinase-like"/>
    <property type="match status" value="1"/>
</dbReference>
<dbReference type="GO" id="GO:0009398">
    <property type="term" value="P:FMN biosynthetic process"/>
    <property type="evidence" value="ECO:0007669"/>
    <property type="project" value="UniProtKB-UniRule"/>
</dbReference>
<dbReference type="InterPro" id="IPR023465">
    <property type="entry name" value="Riboflavin_kinase_dom_sf"/>
</dbReference>
<dbReference type="GO" id="GO:0008531">
    <property type="term" value="F:riboflavin kinase activity"/>
    <property type="evidence" value="ECO:0007669"/>
    <property type="project" value="UniProtKB-UniRule"/>
</dbReference>
<keyword evidence="6 14" id="KW-0548">Nucleotidyltransferase</keyword>
<evidence type="ECO:0000256" key="11">
    <source>
        <dbReference type="ARBA" id="ARBA00023268"/>
    </source>
</evidence>
<evidence type="ECO:0000256" key="8">
    <source>
        <dbReference type="ARBA" id="ARBA00022777"/>
    </source>
</evidence>
<evidence type="ECO:0000256" key="12">
    <source>
        <dbReference type="ARBA" id="ARBA00047880"/>
    </source>
</evidence>
<evidence type="ECO:0000256" key="3">
    <source>
        <dbReference type="ARBA" id="ARBA00022630"/>
    </source>
</evidence>
<dbReference type="AlphaFoldDB" id="A0A9D1LMX4"/>
<dbReference type="Proteomes" id="UP000824070">
    <property type="component" value="Unassembled WGS sequence"/>
</dbReference>
<keyword evidence="3 14" id="KW-0285">Flavoprotein</keyword>
<accession>A0A9D1LMX4</accession>
<dbReference type="PANTHER" id="PTHR22749:SF6">
    <property type="entry name" value="RIBOFLAVIN KINASE"/>
    <property type="match status" value="1"/>
</dbReference>
<dbReference type="Pfam" id="PF06574">
    <property type="entry name" value="FAD_syn"/>
    <property type="match status" value="1"/>
</dbReference>
<dbReference type="GO" id="GO:0005524">
    <property type="term" value="F:ATP binding"/>
    <property type="evidence" value="ECO:0007669"/>
    <property type="project" value="UniProtKB-UniRule"/>
</dbReference>
<gene>
    <name evidence="16" type="primary">ribF</name>
    <name evidence="16" type="ORF">IAC52_00605</name>
</gene>
<evidence type="ECO:0000256" key="5">
    <source>
        <dbReference type="ARBA" id="ARBA00022679"/>
    </source>
</evidence>
<evidence type="ECO:0000256" key="13">
    <source>
        <dbReference type="ARBA" id="ARBA00049494"/>
    </source>
</evidence>
<dbReference type="CDD" id="cd02064">
    <property type="entry name" value="FAD_synthetase_N"/>
    <property type="match status" value="1"/>
</dbReference>
<dbReference type="SUPFAM" id="SSF52374">
    <property type="entry name" value="Nucleotidylyl transferase"/>
    <property type="match status" value="1"/>
</dbReference>
<organism evidence="16 17">
    <name type="scientific">Candidatus Alloenteromonas pullicola</name>
    <dbReference type="NCBI Taxonomy" id="2840784"/>
    <lineage>
        <taxon>Bacteria</taxon>
        <taxon>Bacillati</taxon>
        <taxon>Bacillota</taxon>
        <taxon>Bacillota incertae sedis</taxon>
        <taxon>Candidatus Alloenteromonas</taxon>
    </lineage>
</organism>
<dbReference type="InterPro" id="IPR023468">
    <property type="entry name" value="Riboflavin_kinase"/>
</dbReference>
<dbReference type="PIRSF" id="PIRSF004491">
    <property type="entry name" value="FAD_Synth"/>
    <property type="match status" value="1"/>
</dbReference>
<protein>
    <recommendedName>
        <fullName evidence="14">Riboflavin biosynthesis protein</fullName>
    </recommendedName>
    <domain>
        <recommendedName>
            <fullName evidence="14">Riboflavin kinase</fullName>
            <ecNumber evidence="14">2.7.1.26</ecNumber>
        </recommendedName>
        <alternativeName>
            <fullName evidence="14">Flavokinase</fullName>
        </alternativeName>
    </domain>
    <domain>
        <recommendedName>
            <fullName evidence="14">FMN adenylyltransferase</fullName>
            <ecNumber evidence="14">2.7.7.2</ecNumber>
        </recommendedName>
        <alternativeName>
            <fullName evidence="14">FAD pyrophosphorylase</fullName>
        </alternativeName>
        <alternativeName>
            <fullName evidence="14">FAD synthase</fullName>
        </alternativeName>
    </domain>
</protein>
<evidence type="ECO:0000259" key="15">
    <source>
        <dbReference type="SMART" id="SM00904"/>
    </source>
</evidence>
<dbReference type="GO" id="GO:0009231">
    <property type="term" value="P:riboflavin biosynthetic process"/>
    <property type="evidence" value="ECO:0007669"/>
    <property type="project" value="InterPro"/>
</dbReference>
<dbReference type="GO" id="GO:0006747">
    <property type="term" value="P:FAD biosynthetic process"/>
    <property type="evidence" value="ECO:0007669"/>
    <property type="project" value="UniProtKB-UniRule"/>
</dbReference>
<dbReference type="EC" id="2.7.1.26" evidence="14"/>
<proteinExistence type="inferred from homology"/>
<evidence type="ECO:0000256" key="4">
    <source>
        <dbReference type="ARBA" id="ARBA00022643"/>
    </source>
</evidence>
<evidence type="ECO:0000256" key="9">
    <source>
        <dbReference type="ARBA" id="ARBA00022827"/>
    </source>
</evidence>
<dbReference type="NCBIfam" id="TIGR00083">
    <property type="entry name" value="ribF"/>
    <property type="match status" value="1"/>
</dbReference>
<keyword evidence="8 14" id="KW-0418">Kinase</keyword>
<keyword evidence="4 14" id="KW-0288">FMN</keyword>
<dbReference type="PANTHER" id="PTHR22749">
    <property type="entry name" value="RIBOFLAVIN KINASE/FMN ADENYLYLTRANSFERASE"/>
    <property type="match status" value="1"/>
</dbReference>
<dbReference type="InterPro" id="IPR015865">
    <property type="entry name" value="Riboflavin_kinase_bac/euk"/>
</dbReference>
<keyword evidence="9 14" id="KW-0274">FAD</keyword>
<evidence type="ECO:0000256" key="7">
    <source>
        <dbReference type="ARBA" id="ARBA00022741"/>
    </source>
</evidence>
<comment type="pathway">
    <text evidence="2 14">Cofactor biosynthesis; FMN biosynthesis; FMN from riboflavin (ATP route): step 1/1.</text>
</comment>
<dbReference type="Pfam" id="PF01687">
    <property type="entry name" value="Flavokinase"/>
    <property type="match status" value="1"/>
</dbReference>